<keyword evidence="4" id="KW-0720">Serine protease</keyword>
<dbReference type="KEGG" id="wdi:H9L19_02500"/>
<dbReference type="PANTHER" id="PTHR43343:SF3">
    <property type="entry name" value="PROTEASE DO-LIKE 8, CHLOROPLASTIC"/>
    <property type="match status" value="1"/>
</dbReference>
<dbReference type="PANTHER" id="PTHR43343">
    <property type="entry name" value="PEPTIDASE S12"/>
    <property type="match status" value="1"/>
</dbReference>
<accession>A0A7G9T7I8</accession>
<dbReference type="GO" id="GO:0004252">
    <property type="term" value="F:serine-type endopeptidase activity"/>
    <property type="evidence" value="ECO:0007669"/>
    <property type="project" value="InterPro"/>
</dbReference>
<dbReference type="Proteomes" id="UP000515800">
    <property type="component" value="Chromosome"/>
</dbReference>
<keyword evidence="3" id="KW-0378">Hydrolase</keyword>
<evidence type="ECO:0000256" key="3">
    <source>
        <dbReference type="ARBA" id="ARBA00022801"/>
    </source>
</evidence>
<dbReference type="InterPro" id="IPR001478">
    <property type="entry name" value="PDZ"/>
</dbReference>
<dbReference type="GO" id="GO:0006508">
    <property type="term" value="P:proteolysis"/>
    <property type="evidence" value="ECO:0007669"/>
    <property type="project" value="UniProtKB-KW"/>
</dbReference>
<dbReference type="InterPro" id="IPR036034">
    <property type="entry name" value="PDZ_sf"/>
</dbReference>
<dbReference type="RefSeq" id="WP_187529891.1">
    <property type="nucleotide sequence ID" value="NZ_CP060724.1"/>
</dbReference>
<dbReference type="InterPro" id="IPR001940">
    <property type="entry name" value="Peptidase_S1C"/>
</dbReference>
<evidence type="ECO:0000259" key="6">
    <source>
        <dbReference type="PROSITE" id="PS50106"/>
    </source>
</evidence>
<evidence type="ECO:0000256" key="4">
    <source>
        <dbReference type="ARBA" id="ARBA00022825"/>
    </source>
</evidence>
<dbReference type="EMBL" id="CP060724">
    <property type="protein sequence ID" value="QNN76063.1"/>
    <property type="molecule type" value="Genomic_DNA"/>
</dbReference>
<keyword evidence="2" id="KW-0645">Protease</keyword>
<comment type="similarity">
    <text evidence="1">Belongs to the peptidase S1C family.</text>
</comment>
<name>A0A7G9T7I8_9LACO</name>
<dbReference type="SMART" id="SM00228">
    <property type="entry name" value="PDZ"/>
    <property type="match status" value="1"/>
</dbReference>
<protein>
    <submittedName>
        <fullName evidence="7">Trypsin-like peptidase domain-containing protein</fullName>
    </submittedName>
</protein>
<evidence type="ECO:0000313" key="7">
    <source>
        <dbReference type="EMBL" id="QNN76063.1"/>
    </source>
</evidence>
<dbReference type="Gene3D" id="2.40.10.10">
    <property type="entry name" value="Trypsin-like serine proteases"/>
    <property type="match status" value="2"/>
</dbReference>
<dbReference type="SUPFAM" id="SSF50156">
    <property type="entry name" value="PDZ domain-like"/>
    <property type="match status" value="1"/>
</dbReference>
<dbReference type="InterPro" id="IPR009003">
    <property type="entry name" value="Peptidase_S1_PA"/>
</dbReference>
<dbReference type="CDD" id="cd06781">
    <property type="entry name" value="cpPDZ_BsHtra-like"/>
    <property type="match status" value="1"/>
</dbReference>
<evidence type="ECO:0000256" key="2">
    <source>
        <dbReference type="ARBA" id="ARBA00022670"/>
    </source>
</evidence>
<dbReference type="InterPro" id="IPR043504">
    <property type="entry name" value="Peptidase_S1_PA_chymotrypsin"/>
</dbReference>
<dbReference type="PROSITE" id="PS50106">
    <property type="entry name" value="PDZ"/>
    <property type="match status" value="1"/>
</dbReference>
<sequence length="413" mass="42782">MKKINRSFQQFWQGSSKVVVIALVAGIIGGGAGAFGIQQLNAMNSTVTVGKTTPVKVADTNVKGESAATKAFKKTSGAVVSVINLQKQKSSGLNIFGEGSDESTDSSTTKSSLETASEGSGVIYKKTDNTAYVVTNNHVVEGSNALQVLLSDGTKLTGTLVGTDNITDLAVIKIKADKVSEVAQFANSNEVQAGESVLAIGSPLGSEYATSVTEGIISATKREVAATDESGNSLGKATVMQTDAAINPGNSGGALINLAGQVVGINSMKLASSTSGTSVEGMGFAIPSNIVVNIINQLEKDGKVSRPALGIKMIDLVNVTETDQKEILKLPESVTGGVVVMSVVDNTPAKTLGLKKYDVITKIDDKAVSSSGDLRDILYAHKTGDTVKITYYRDGKVQNGEVKLTATTAKINK</sequence>
<dbReference type="InterPro" id="IPR051201">
    <property type="entry name" value="Chloro_Bact_Ser_Proteases"/>
</dbReference>
<dbReference type="Pfam" id="PF13365">
    <property type="entry name" value="Trypsin_2"/>
    <property type="match status" value="1"/>
</dbReference>
<reference evidence="7 8" key="1">
    <citation type="submission" date="2020-08" db="EMBL/GenBank/DDBJ databases">
        <title>Genome sequence of Weissella diestrammenae KACC 16890T.</title>
        <authorList>
            <person name="Hyun D.-W."/>
            <person name="Bae J.-W."/>
        </authorList>
    </citation>
    <scope>NUCLEOTIDE SEQUENCE [LARGE SCALE GENOMIC DNA]</scope>
    <source>
        <strain evidence="7 8">KACC 16890</strain>
    </source>
</reference>
<dbReference type="Gene3D" id="2.30.42.10">
    <property type="match status" value="1"/>
</dbReference>
<dbReference type="SUPFAM" id="SSF50494">
    <property type="entry name" value="Trypsin-like serine proteases"/>
    <property type="match status" value="1"/>
</dbReference>
<evidence type="ECO:0000256" key="1">
    <source>
        <dbReference type="ARBA" id="ARBA00010541"/>
    </source>
</evidence>
<feature type="domain" description="PDZ" evidence="6">
    <location>
        <begin position="316"/>
        <end position="395"/>
    </location>
</feature>
<gene>
    <name evidence="7" type="ORF">H9L19_02500</name>
</gene>
<feature type="region of interest" description="Disordered" evidence="5">
    <location>
        <begin position="94"/>
        <end position="114"/>
    </location>
</feature>
<organism evidence="7 8">
    <name type="scientific">Weissella diestrammenae</name>
    <dbReference type="NCBI Taxonomy" id="1162633"/>
    <lineage>
        <taxon>Bacteria</taxon>
        <taxon>Bacillati</taxon>
        <taxon>Bacillota</taxon>
        <taxon>Bacilli</taxon>
        <taxon>Lactobacillales</taxon>
        <taxon>Lactobacillaceae</taxon>
        <taxon>Weissella</taxon>
    </lineage>
</organism>
<dbReference type="AlphaFoldDB" id="A0A7G9T7I8"/>
<proteinExistence type="inferred from homology"/>
<evidence type="ECO:0000256" key="5">
    <source>
        <dbReference type="SAM" id="MobiDB-lite"/>
    </source>
</evidence>
<keyword evidence="8" id="KW-1185">Reference proteome</keyword>
<evidence type="ECO:0000313" key="8">
    <source>
        <dbReference type="Proteomes" id="UP000515800"/>
    </source>
</evidence>
<dbReference type="Pfam" id="PF13180">
    <property type="entry name" value="PDZ_2"/>
    <property type="match status" value="1"/>
</dbReference>
<dbReference type="PRINTS" id="PR00834">
    <property type="entry name" value="PROTEASES2C"/>
</dbReference>
<feature type="compositionally biased region" description="Low complexity" evidence="5">
    <location>
        <begin position="105"/>
        <end position="114"/>
    </location>
</feature>